<dbReference type="InterPro" id="IPR001915">
    <property type="entry name" value="Peptidase_M48"/>
</dbReference>
<dbReference type="GO" id="GO:0006508">
    <property type="term" value="P:proteolysis"/>
    <property type="evidence" value="ECO:0007669"/>
    <property type="project" value="UniProtKB-KW"/>
</dbReference>
<feature type="transmembrane region" description="Helical" evidence="7">
    <location>
        <begin position="35"/>
        <end position="58"/>
    </location>
</feature>
<dbReference type="PANTHER" id="PTHR34978">
    <property type="entry name" value="POSSIBLE SENSOR-TRANSDUCER PROTEIN BLAR"/>
    <property type="match status" value="1"/>
</dbReference>
<evidence type="ECO:0000256" key="5">
    <source>
        <dbReference type="ARBA" id="ARBA00023049"/>
    </source>
</evidence>
<proteinExistence type="inferred from homology"/>
<organism evidence="9 10">
    <name type="scientific">Zarconia navalis LEGE 11467</name>
    <dbReference type="NCBI Taxonomy" id="1828826"/>
    <lineage>
        <taxon>Bacteria</taxon>
        <taxon>Bacillati</taxon>
        <taxon>Cyanobacteriota</taxon>
        <taxon>Cyanophyceae</taxon>
        <taxon>Oscillatoriophycideae</taxon>
        <taxon>Oscillatoriales</taxon>
        <taxon>Oscillatoriales incertae sedis</taxon>
        <taxon>Zarconia</taxon>
        <taxon>Zarconia navalis</taxon>
    </lineage>
</organism>
<dbReference type="PANTHER" id="PTHR34978:SF3">
    <property type="entry name" value="SLR0241 PROTEIN"/>
    <property type="match status" value="1"/>
</dbReference>
<evidence type="ECO:0000256" key="4">
    <source>
        <dbReference type="ARBA" id="ARBA00022833"/>
    </source>
</evidence>
<evidence type="ECO:0000256" key="2">
    <source>
        <dbReference type="ARBA" id="ARBA00022723"/>
    </source>
</evidence>
<evidence type="ECO:0000256" key="7">
    <source>
        <dbReference type="SAM" id="Phobius"/>
    </source>
</evidence>
<feature type="transmembrane region" description="Helical" evidence="7">
    <location>
        <begin position="70"/>
        <end position="89"/>
    </location>
</feature>
<comment type="caution">
    <text evidence="9">The sequence shown here is derived from an EMBL/GenBank/DDBJ whole genome shotgun (WGS) entry which is preliminary data.</text>
</comment>
<keyword evidence="5 6" id="KW-0482">Metalloprotease</keyword>
<keyword evidence="7" id="KW-0472">Membrane</keyword>
<keyword evidence="4 6" id="KW-0862">Zinc</keyword>
<evidence type="ECO:0000256" key="6">
    <source>
        <dbReference type="RuleBase" id="RU003983"/>
    </source>
</evidence>
<dbReference type="AlphaFoldDB" id="A0A928VUP4"/>
<dbReference type="Pfam" id="PF01435">
    <property type="entry name" value="Peptidase_M48"/>
    <property type="match status" value="1"/>
</dbReference>
<feature type="transmembrane region" description="Helical" evidence="7">
    <location>
        <begin position="260"/>
        <end position="279"/>
    </location>
</feature>
<keyword evidence="3 6" id="KW-0378">Hydrolase</keyword>
<dbReference type="RefSeq" id="WP_264320816.1">
    <property type="nucleotide sequence ID" value="NZ_JADEXN010000097.1"/>
</dbReference>
<keyword evidence="7" id="KW-0812">Transmembrane</keyword>
<dbReference type="GO" id="GO:0046872">
    <property type="term" value="F:metal ion binding"/>
    <property type="evidence" value="ECO:0007669"/>
    <property type="project" value="UniProtKB-KW"/>
</dbReference>
<dbReference type="GO" id="GO:0004222">
    <property type="term" value="F:metalloendopeptidase activity"/>
    <property type="evidence" value="ECO:0007669"/>
    <property type="project" value="InterPro"/>
</dbReference>
<reference evidence="9" key="1">
    <citation type="submission" date="2020-10" db="EMBL/GenBank/DDBJ databases">
        <authorList>
            <person name="Castelo-Branco R."/>
            <person name="Eusebio N."/>
            <person name="Adriana R."/>
            <person name="Vieira A."/>
            <person name="Brugerolle De Fraissinette N."/>
            <person name="Rezende De Castro R."/>
            <person name="Schneider M.P."/>
            <person name="Vasconcelos V."/>
            <person name="Leao P.N."/>
        </authorList>
    </citation>
    <scope>NUCLEOTIDE SEQUENCE</scope>
    <source>
        <strain evidence="9">LEGE 11467</strain>
    </source>
</reference>
<keyword evidence="10" id="KW-1185">Reference proteome</keyword>
<dbReference type="CDD" id="cd07326">
    <property type="entry name" value="M56_BlaR1_MecR1_like"/>
    <property type="match status" value="1"/>
</dbReference>
<sequence length="280" mass="31824">MHLVMILATVGLAWGMRLSVPNDTLDDGRRWQRALMCFLFSPLLLVATAVAIACMGTQGNMVGWIDGWPSYVIALGFLGFMVLFFAHLAREARRSLRRIRTYPQQTFAGKPGRLLDSTIAFSAQIGLWQPELVVSRGLLETLDAEHLEAVLAHERAHVYYRDTFCFFWLGWIRRCTAWLPNTEAWWQELLLLREKRADRWAARRVDPLLLAESLLLVVRSPLEQSESFCAAFSCLAPQSRLEERIDALLDETSASGKTSLWRWAGLLVALIPLLVVPFHT</sequence>
<keyword evidence="7" id="KW-1133">Transmembrane helix</keyword>
<comment type="cofactor">
    <cofactor evidence="6">
        <name>Zn(2+)</name>
        <dbReference type="ChEBI" id="CHEBI:29105"/>
    </cofactor>
    <text evidence="6">Binds 1 zinc ion per subunit.</text>
</comment>
<name>A0A928VUP4_9CYAN</name>
<evidence type="ECO:0000313" key="9">
    <source>
        <dbReference type="EMBL" id="MBE9040572.1"/>
    </source>
</evidence>
<dbReference type="Proteomes" id="UP000621799">
    <property type="component" value="Unassembled WGS sequence"/>
</dbReference>
<dbReference type="EMBL" id="JADEXN010000097">
    <property type="protein sequence ID" value="MBE9040572.1"/>
    <property type="molecule type" value="Genomic_DNA"/>
</dbReference>
<evidence type="ECO:0000256" key="1">
    <source>
        <dbReference type="ARBA" id="ARBA00022670"/>
    </source>
</evidence>
<evidence type="ECO:0000313" key="10">
    <source>
        <dbReference type="Proteomes" id="UP000621799"/>
    </source>
</evidence>
<keyword evidence="1 6" id="KW-0645">Protease</keyword>
<dbReference type="InterPro" id="IPR052173">
    <property type="entry name" value="Beta-lactam_resp_regulator"/>
</dbReference>
<gene>
    <name evidence="9" type="ORF">IQ235_07205</name>
</gene>
<protein>
    <submittedName>
        <fullName evidence="9">M56 family metallopeptidase</fullName>
    </submittedName>
</protein>
<evidence type="ECO:0000256" key="3">
    <source>
        <dbReference type="ARBA" id="ARBA00022801"/>
    </source>
</evidence>
<comment type="similarity">
    <text evidence="6">Belongs to the peptidase M48 family.</text>
</comment>
<feature type="domain" description="Peptidase M48" evidence="8">
    <location>
        <begin position="131"/>
        <end position="163"/>
    </location>
</feature>
<keyword evidence="2" id="KW-0479">Metal-binding</keyword>
<accession>A0A928VUP4</accession>
<dbReference type="Gene3D" id="3.30.2010.10">
    <property type="entry name" value="Metalloproteases ('zincins'), catalytic domain"/>
    <property type="match status" value="1"/>
</dbReference>
<evidence type="ECO:0000259" key="8">
    <source>
        <dbReference type="Pfam" id="PF01435"/>
    </source>
</evidence>